<gene>
    <name evidence="1" type="ORF">Nepgr_023649</name>
</gene>
<keyword evidence="2" id="KW-1185">Reference proteome</keyword>
<proteinExistence type="predicted"/>
<reference evidence="1" key="1">
    <citation type="submission" date="2023-05" db="EMBL/GenBank/DDBJ databases">
        <title>Nepenthes gracilis genome sequencing.</title>
        <authorList>
            <person name="Fukushima K."/>
        </authorList>
    </citation>
    <scope>NUCLEOTIDE SEQUENCE</scope>
    <source>
        <strain evidence="1">SING2019-196</strain>
    </source>
</reference>
<evidence type="ECO:0000313" key="1">
    <source>
        <dbReference type="EMBL" id="GMH21806.1"/>
    </source>
</evidence>
<protein>
    <submittedName>
        <fullName evidence="1">Uncharacterized protein</fullName>
    </submittedName>
</protein>
<evidence type="ECO:0000313" key="2">
    <source>
        <dbReference type="Proteomes" id="UP001279734"/>
    </source>
</evidence>
<dbReference type="AlphaFoldDB" id="A0AAD3T386"/>
<comment type="caution">
    <text evidence="1">The sequence shown here is derived from an EMBL/GenBank/DDBJ whole genome shotgun (WGS) entry which is preliminary data.</text>
</comment>
<organism evidence="1 2">
    <name type="scientific">Nepenthes gracilis</name>
    <name type="common">Slender pitcher plant</name>
    <dbReference type="NCBI Taxonomy" id="150966"/>
    <lineage>
        <taxon>Eukaryota</taxon>
        <taxon>Viridiplantae</taxon>
        <taxon>Streptophyta</taxon>
        <taxon>Embryophyta</taxon>
        <taxon>Tracheophyta</taxon>
        <taxon>Spermatophyta</taxon>
        <taxon>Magnoliopsida</taxon>
        <taxon>eudicotyledons</taxon>
        <taxon>Gunneridae</taxon>
        <taxon>Pentapetalae</taxon>
        <taxon>Caryophyllales</taxon>
        <taxon>Nepenthaceae</taxon>
        <taxon>Nepenthes</taxon>
    </lineage>
</organism>
<dbReference type="Proteomes" id="UP001279734">
    <property type="component" value="Unassembled WGS sequence"/>
</dbReference>
<accession>A0AAD3T386</accession>
<sequence>MQSESEENDRKWHVINEDTQSMDSFLKGFEILFLDENSEWPLQLQASQSESIDACGTATNIDVNSSSLKKGNEQKETWSIWSRTPGTETAYSSLSDRIILLE</sequence>
<name>A0AAD3T386_NEPGR</name>
<dbReference type="EMBL" id="BSYO01000023">
    <property type="protein sequence ID" value="GMH21806.1"/>
    <property type="molecule type" value="Genomic_DNA"/>
</dbReference>